<feature type="region of interest" description="Disordered" evidence="2">
    <location>
        <begin position="629"/>
        <end position="663"/>
    </location>
</feature>
<accession>A0A8H4IZB2</accession>
<evidence type="ECO:0000256" key="1">
    <source>
        <dbReference type="ARBA" id="ARBA00038350"/>
    </source>
</evidence>
<organism evidence="4 5">
    <name type="scientific">Botryosphaeria dothidea</name>
    <dbReference type="NCBI Taxonomy" id="55169"/>
    <lineage>
        <taxon>Eukaryota</taxon>
        <taxon>Fungi</taxon>
        <taxon>Dikarya</taxon>
        <taxon>Ascomycota</taxon>
        <taxon>Pezizomycotina</taxon>
        <taxon>Dothideomycetes</taxon>
        <taxon>Dothideomycetes incertae sedis</taxon>
        <taxon>Botryosphaeriales</taxon>
        <taxon>Botryosphaeriaceae</taxon>
        <taxon>Botryosphaeria</taxon>
    </lineage>
</organism>
<comment type="caution">
    <text evidence="4">The sequence shown here is derived from an EMBL/GenBank/DDBJ whole genome shotgun (WGS) entry which is preliminary data.</text>
</comment>
<comment type="similarity">
    <text evidence="1">Belongs to the HFCD (homooligomeric flavin containing Cys decarboxylase) superfamily.</text>
</comment>
<dbReference type="GO" id="GO:0071513">
    <property type="term" value="C:phosphopantothenoylcysteine decarboxylase complex"/>
    <property type="evidence" value="ECO:0007669"/>
    <property type="project" value="TreeGrafter"/>
</dbReference>
<dbReference type="PANTHER" id="PTHR14359">
    <property type="entry name" value="HOMO-OLIGOMERIC FLAVIN CONTAINING CYS DECARBOXYLASE FAMILY"/>
    <property type="match status" value="1"/>
</dbReference>
<protein>
    <submittedName>
        <fullName evidence="4">Flavoprotein</fullName>
    </submittedName>
</protein>
<evidence type="ECO:0000313" key="5">
    <source>
        <dbReference type="Proteomes" id="UP000572817"/>
    </source>
</evidence>
<dbReference type="GO" id="GO:0010181">
    <property type="term" value="F:FMN binding"/>
    <property type="evidence" value="ECO:0007669"/>
    <property type="project" value="TreeGrafter"/>
</dbReference>
<dbReference type="OrthoDB" id="70387at2759"/>
<sequence length="812" mass="90871">MPSTESARALRILVASSIPSPLGEPFLSNLVAQDNIAVRSIVDSAEWKTSTPYASIPNVSTDRSQPCRPFSGHDDVHRTAAELCAWADLLVLVPIDANTLAKMLHGITDSLILEILRTWDVSKRTLLVLGMSTLMWENPMTKKQISKIRRKWNWMRVLHPLLWTFEAQGKKYLPWEGHDELIGAIQNQLDLMTLGQDVDVSPGRTSKNSLSLRPAVRSSRLLPPEIWSIILDFTGDWELAKKLNVYTTLPTPQSWLRAANKEGPHNLMDKLEWAILTGTLDDVKGLFDTHTVPQWLSPQAVRIIMRFAMVPLLNYLETNHQDLFWATFGHAFLPDKASAVFGRVEILEYWRTSPTFLNKEYTVDAVDGASRAGFVHVLEWWRNTGLPMKYTETALEQASSKGQIEVLQWWKKASMRDDGQVRTSGDESEPEGSVPPTRKPLRLKPGKAISFATQAGSLSTLRWWVTSSIPFSHEDTVAKLASTHGHVDILAFWQSLHGEKMIYDNQVLVGATKMGHRDVLEWWKRSGLRVEYKTCDIEEALEDGVEGSKGQETASSQTRLETFYRPMPVKSEPPQSQEHHLARGLSNDDFSGNNNSTSGISRSQKSGYSDHDAITDQGITLDYEFQQRTGSPASMHMKSYSQRKRSQTKQFMGSEPNRPRNTRMNNVTSFAAMALGSSPPPSGKQSSQIIDLIDDESITNNSSSARRQRQETTNATSGMKQLLKTMVPPSLSPATDNGSQRSRPQRAAKLNPLARLRAASPEIPELTSEMDPLSQLQATGRMEAIATLPAGTRVRMTAEIIHDDQRVQDEEA</sequence>
<feature type="region of interest" description="Disordered" evidence="2">
    <location>
        <begin position="417"/>
        <end position="440"/>
    </location>
</feature>
<dbReference type="InterPro" id="IPR003382">
    <property type="entry name" value="Flavoprotein"/>
</dbReference>
<dbReference type="AlphaFoldDB" id="A0A8H4IZB2"/>
<keyword evidence="5" id="KW-1185">Reference proteome</keyword>
<feature type="region of interest" description="Disordered" evidence="2">
    <location>
        <begin position="696"/>
        <end position="748"/>
    </location>
</feature>
<dbReference type="PANTHER" id="PTHR14359:SF21">
    <property type="entry name" value="FLAVOPROTEIN DOMAIN-CONTAINING PROTEIN"/>
    <property type="match status" value="1"/>
</dbReference>
<dbReference type="EMBL" id="WWBZ02000016">
    <property type="protein sequence ID" value="KAF4309977.1"/>
    <property type="molecule type" value="Genomic_DNA"/>
</dbReference>
<feature type="compositionally biased region" description="Polar residues" evidence="2">
    <location>
        <begin position="588"/>
        <end position="607"/>
    </location>
</feature>
<evidence type="ECO:0000313" key="4">
    <source>
        <dbReference type="EMBL" id="KAF4309977.1"/>
    </source>
</evidence>
<proteinExistence type="inferred from homology"/>
<dbReference type="SUPFAM" id="SSF140860">
    <property type="entry name" value="Pseudo ankyrin repeat-like"/>
    <property type="match status" value="1"/>
</dbReference>
<feature type="compositionally biased region" description="Polar residues" evidence="2">
    <location>
        <begin position="732"/>
        <end position="742"/>
    </location>
</feature>
<feature type="region of interest" description="Disordered" evidence="2">
    <location>
        <begin position="567"/>
        <end position="612"/>
    </location>
</feature>
<evidence type="ECO:0000259" key="3">
    <source>
        <dbReference type="Pfam" id="PF02441"/>
    </source>
</evidence>
<dbReference type="Pfam" id="PF02441">
    <property type="entry name" value="Flavoprotein"/>
    <property type="match status" value="1"/>
</dbReference>
<dbReference type="Proteomes" id="UP000572817">
    <property type="component" value="Unassembled WGS sequence"/>
</dbReference>
<dbReference type="Gene3D" id="3.40.50.1950">
    <property type="entry name" value="Flavin prenyltransferase-like"/>
    <property type="match status" value="1"/>
</dbReference>
<dbReference type="GO" id="GO:0004633">
    <property type="term" value="F:phosphopantothenoylcysteine decarboxylase activity"/>
    <property type="evidence" value="ECO:0007669"/>
    <property type="project" value="TreeGrafter"/>
</dbReference>
<reference evidence="4" key="1">
    <citation type="submission" date="2020-04" db="EMBL/GenBank/DDBJ databases">
        <title>Genome Assembly and Annotation of Botryosphaeria dothidea sdau 11-99, a Latent Pathogen of Apple Fruit Ring Rot in China.</title>
        <authorList>
            <person name="Yu C."/>
            <person name="Diao Y."/>
            <person name="Lu Q."/>
            <person name="Zhao J."/>
            <person name="Cui S."/>
            <person name="Peng C."/>
            <person name="He B."/>
            <person name="Liu H."/>
        </authorList>
    </citation>
    <scope>NUCLEOTIDE SEQUENCE [LARGE SCALE GENOMIC DNA]</scope>
    <source>
        <strain evidence="4">Sdau11-99</strain>
    </source>
</reference>
<dbReference type="GO" id="GO:0015937">
    <property type="term" value="P:coenzyme A biosynthetic process"/>
    <property type="evidence" value="ECO:0007669"/>
    <property type="project" value="TreeGrafter"/>
</dbReference>
<feature type="compositionally biased region" description="Polar residues" evidence="2">
    <location>
        <begin position="698"/>
        <end position="719"/>
    </location>
</feature>
<evidence type="ECO:0000256" key="2">
    <source>
        <dbReference type="SAM" id="MobiDB-lite"/>
    </source>
</evidence>
<gene>
    <name evidence="4" type="ORF">GTA08_BOTSDO01932</name>
</gene>
<feature type="domain" description="Flavoprotein" evidence="3">
    <location>
        <begin position="79"/>
        <end position="155"/>
    </location>
</feature>
<dbReference type="InterPro" id="IPR036551">
    <property type="entry name" value="Flavin_trans-like"/>
</dbReference>
<dbReference type="SUPFAM" id="SSF52507">
    <property type="entry name" value="Homo-oligomeric flavin-containing Cys decarboxylases, HFCD"/>
    <property type="match status" value="1"/>
</dbReference>
<name>A0A8H4IZB2_9PEZI</name>